<keyword evidence="3" id="KW-0479">Metal-binding</keyword>
<feature type="region of interest" description="Disordered" evidence="7">
    <location>
        <begin position="1"/>
        <end position="25"/>
    </location>
</feature>
<dbReference type="InterPro" id="IPR017900">
    <property type="entry name" value="4Fe4S_Fe_S_CS"/>
</dbReference>
<keyword evidence="10" id="KW-1185">Reference proteome</keyword>
<dbReference type="GO" id="GO:0051539">
    <property type="term" value="F:4 iron, 4 sulfur cluster binding"/>
    <property type="evidence" value="ECO:0007669"/>
    <property type="project" value="UniProtKB-KW"/>
</dbReference>
<name>A0A1W2D1M6_9FIRM</name>
<dbReference type="InterPro" id="IPR011898">
    <property type="entry name" value="PorD_KorD"/>
</dbReference>
<gene>
    <name evidence="9" type="ORF">SAMN02745168_0317</name>
</gene>
<dbReference type="Pfam" id="PF12800">
    <property type="entry name" value="Fer4_4"/>
    <property type="match status" value="1"/>
</dbReference>
<evidence type="ECO:0000256" key="5">
    <source>
        <dbReference type="ARBA" id="ARBA00023004"/>
    </source>
</evidence>
<dbReference type="PANTHER" id="PTHR43724">
    <property type="entry name" value="PYRUVATE SYNTHASE SUBUNIT PORD"/>
    <property type="match status" value="1"/>
</dbReference>
<feature type="domain" description="4Fe-4S ferredoxin-type" evidence="8">
    <location>
        <begin position="70"/>
        <end position="99"/>
    </location>
</feature>
<evidence type="ECO:0000313" key="10">
    <source>
        <dbReference type="Proteomes" id="UP000192790"/>
    </source>
</evidence>
<dbReference type="GO" id="GO:0016625">
    <property type="term" value="F:oxidoreductase activity, acting on the aldehyde or oxo group of donors, iron-sulfur protein as acceptor"/>
    <property type="evidence" value="ECO:0007669"/>
    <property type="project" value="InterPro"/>
</dbReference>
<dbReference type="PROSITE" id="PS00198">
    <property type="entry name" value="4FE4S_FER_1"/>
    <property type="match status" value="1"/>
</dbReference>
<feature type="domain" description="4Fe-4S ferredoxin-type" evidence="8">
    <location>
        <begin position="40"/>
        <end position="69"/>
    </location>
</feature>
<organism evidence="9 10">
    <name type="scientific">Papillibacter cinnamivorans DSM 12816</name>
    <dbReference type="NCBI Taxonomy" id="1122930"/>
    <lineage>
        <taxon>Bacteria</taxon>
        <taxon>Bacillati</taxon>
        <taxon>Bacillota</taxon>
        <taxon>Clostridia</taxon>
        <taxon>Eubacteriales</taxon>
        <taxon>Oscillospiraceae</taxon>
        <taxon>Papillibacter</taxon>
    </lineage>
</organism>
<dbReference type="EMBL" id="FWXW01000017">
    <property type="protein sequence ID" value="SMC91477.1"/>
    <property type="molecule type" value="Genomic_DNA"/>
</dbReference>
<evidence type="ECO:0000256" key="7">
    <source>
        <dbReference type="SAM" id="MobiDB-lite"/>
    </source>
</evidence>
<evidence type="ECO:0000313" key="9">
    <source>
        <dbReference type="EMBL" id="SMC91477.1"/>
    </source>
</evidence>
<evidence type="ECO:0000256" key="2">
    <source>
        <dbReference type="ARBA" id="ARBA00022485"/>
    </source>
</evidence>
<dbReference type="STRING" id="1122930.SAMN02745168_0317"/>
<dbReference type="PANTHER" id="PTHR43724:SF1">
    <property type="entry name" value="PYRUVATE SYNTHASE SUBUNIT PORD"/>
    <property type="match status" value="1"/>
</dbReference>
<dbReference type="GO" id="GO:0046872">
    <property type="term" value="F:metal ion binding"/>
    <property type="evidence" value="ECO:0007669"/>
    <property type="project" value="UniProtKB-KW"/>
</dbReference>
<dbReference type="Pfam" id="PF00037">
    <property type="entry name" value="Fer4"/>
    <property type="match status" value="1"/>
</dbReference>
<evidence type="ECO:0000259" key="8">
    <source>
        <dbReference type="PROSITE" id="PS51379"/>
    </source>
</evidence>
<reference evidence="9 10" key="1">
    <citation type="submission" date="2017-04" db="EMBL/GenBank/DDBJ databases">
        <authorList>
            <person name="Afonso C.L."/>
            <person name="Miller P.J."/>
            <person name="Scott M.A."/>
            <person name="Spackman E."/>
            <person name="Goraichik I."/>
            <person name="Dimitrov K.M."/>
            <person name="Suarez D.L."/>
            <person name="Swayne D.E."/>
        </authorList>
    </citation>
    <scope>NUCLEOTIDE SEQUENCE [LARGE SCALE GENOMIC DNA]</scope>
    <source>
        <strain evidence="9 10">DSM 12816</strain>
    </source>
</reference>
<keyword evidence="5" id="KW-0408">Iron</keyword>
<dbReference type="NCBIfam" id="TIGR02179">
    <property type="entry name" value="PorD_KorD"/>
    <property type="match status" value="1"/>
</dbReference>
<keyword evidence="9" id="KW-0670">Pyruvate</keyword>
<protein>
    <submittedName>
        <fullName evidence="9">Pyruvate ferredoxin oxidoreductase delta subunit</fullName>
    </submittedName>
</protein>
<evidence type="ECO:0000256" key="1">
    <source>
        <dbReference type="ARBA" id="ARBA00001966"/>
    </source>
</evidence>
<dbReference type="Proteomes" id="UP000192790">
    <property type="component" value="Unassembled WGS sequence"/>
</dbReference>
<evidence type="ECO:0000256" key="3">
    <source>
        <dbReference type="ARBA" id="ARBA00022723"/>
    </source>
</evidence>
<dbReference type="Gene3D" id="3.30.70.20">
    <property type="match status" value="1"/>
</dbReference>
<keyword evidence="2" id="KW-0004">4Fe-4S</keyword>
<dbReference type="SUPFAM" id="SSF54862">
    <property type="entry name" value="4Fe-4S ferredoxins"/>
    <property type="match status" value="1"/>
</dbReference>
<keyword evidence="6" id="KW-0411">Iron-sulfur</keyword>
<sequence length="102" mass="11187">MIPKASEINERSSWKEMTQGGEIAGGGTARLVETGQWRSRRPVHLTDKCRQCLLCVPCCPDSSIPVQNGRRSDFDLMHCKGCGICAKVCPFGAIQMCGEVEE</sequence>
<comment type="cofactor">
    <cofactor evidence="1">
        <name>[4Fe-4S] cluster</name>
        <dbReference type="ChEBI" id="CHEBI:49883"/>
    </cofactor>
</comment>
<proteinExistence type="predicted"/>
<evidence type="ECO:0000256" key="6">
    <source>
        <dbReference type="ARBA" id="ARBA00023014"/>
    </source>
</evidence>
<dbReference type="InterPro" id="IPR017896">
    <property type="entry name" value="4Fe4S_Fe-S-bd"/>
</dbReference>
<evidence type="ECO:0000256" key="4">
    <source>
        <dbReference type="ARBA" id="ARBA00022737"/>
    </source>
</evidence>
<dbReference type="AlphaFoldDB" id="A0A1W2D1M6"/>
<dbReference type="PROSITE" id="PS51379">
    <property type="entry name" value="4FE4S_FER_2"/>
    <property type="match status" value="2"/>
</dbReference>
<accession>A0A1W2D1M6</accession>
<keyword evidence="4" id="KW-0677">Repeat</keyword>